<protein>
    <recommendedName>
        <fullName evidence="4">Endonuclease/exonuclease/phosphatase domain-containing protein</fullName>
    </recommendedName>
</protein>
<sequence length="414" mass="46342">SSGHRPDQRDSPQTCGQVEGFRILRLPGGPHLADRDCLQGFSSLGSSERHPPTAASTSTADVVRPRRGDQRQPIRVFAFYKPPQNRIAVADVHTLLDSPLPTILAGDFNAKYTAGNSNITPTGRRRPPRLRGASPTHYPYCAAHMPDLIDIAVTYGLAAAPSLDVLDDHLISNHQTVLLALKTAPMTTSLPSPKHRQDWRIFAEHMAGHSPSFRVESPADVDRFATDLSATASNALRESRLDAASTRRQPQLPAYIQAMIEEKRKLRRQWQNLRIRSTITITNSERTNKNKRYVAKETEMSGVSQNSLPVMTSDYTETLQGENDASDESAFRQFAQFYCAKKKSWINTFCCFLDLDEKALRCDQRVQRRICKGEKRVSGSVEVMKMSCPLLQGEYAVRLKVVWLIHCSSPIKTI</sequence>
<accession>A0A5E4PRK6</accession>
<gene>
    <name evidence="2" type="ORF">LSINAPIS_LOCUS1160</name>
</gene>
<evidence type="ECO:0000256" key="1">
    <source>
        <dbReference type="SAM" id="MobiDB-lite"/>
    </source>
</evidence>
<organism evidence="2 3">
    <name type="scientific">Leptidea sinapis</name>
    <dbReference type="NCBI Taxonomy" id="189913"/>
    <lineage>
        <taxon>Eukaryota</taxon>
        <taxon>Metazoa</taxon>
        <taxon>Ecdysozoa</taxon>
        <taxon>Arthropoda</taxon>
        <taxon>Hexapoda</taxon>
        <taxon>Insecta</taxon>
        <taxon>Pterygota</taxon>
        <taxon>Neoptera</taxon>
        <taxon>Endopterygota</taxon>
        <taxon>Lepidoptera</taxon>
        <taxon>Glossata</taxon>
        <taxon>Ditrysia</taxon>
        <taxon>Papilionoidea</taxon>
        <taxon>Pieridae</taxon>
        <taxon>Dismorphiinae</taxon>
        <taxon>Leptidea</taxon>
    </lineage>
</organism>
<evidence type="ECO:0008006" key="4">
    <source>
        <dbReference type="Google" id="ProtNLM"/>
    </source>
</evidence>
<dbReference type="AlphaFoldDB" id="A0A5E4PRK6"/>
<dbReference type="EMBL" id="FZQP02000146">
    <property type="protein sequence ID" value="VVC87602.1"/>
    <property type="molecule type" value="Genomic_DNA"/>
</dbReference>
<dbReference type="InterPro" id="IPR036691">
    <property type="entry name" value="Endo/exonu/phosph_ase_sf"/>
</dbReference>
<dbReference type="Proteomes" id="UP000324832">
    <property type="component" value="Unassembled WGS sequence"/>
</dbReference>
<keyword evidence="3" id="KW-1185">Reference proteome</keyword>
<feature type="region of interest" description="Disordered" evidence="1">
    <location>
        <begin position="43"/>
        <end position="68"/>
    </location>
</feature>
<dbReference type="PANTHER" id="PTHR33273:SF2">
    <property type="entry name" value="ENDONUCLEASE_EXONUCLEASE_PHOSPHATASE DOMAIN-CONTAINING PROTEIN"/>
    <property type="match status" value="1"/>
</dbReference>
<feature type="non-terminal residue" evidence="2">
    <location>
        <position position="1"/>
    </location>
</feature>
<feature type="non-terminal residue" evidence="2">
    <location>
        <position position="414"/>
    </location>
</feature>
<evidence type="ECO:0000313" key="2">
    <source>
        <dbReference type="EMBL" id="VVC87602.1"/>
    </source>
</evidence>
<proteinExistence type="predicted"/>
<name>A0A5E4PRK6_9NEOP</name>
<reference evidence="2 3" key="1">
    <citation type="submission" date="2017-07" db="EMBL/GenBank/DDBJ databases">
        <authorList>
            <person name="Talla V."/>
            <person name="Backstrom N."/>
        </authorList>
    </citation>
    <scope>NUCLEOTIDE SEQUENCE [LARGE SCALE GENOMIC DNA]</scope>
</reference>
<evidence type="ECO:0000313" key="3">
    <source>
        <dbReference type="Proteomes" id="UP000324832"/>
    </source>
</evidence>
<dbReference type="SUPFAM" id="SSF56219">
    <property type="entry name" value="DNase I-like"/>
    <property type="match status" value="1"/>
</dbReference>
<dbReference type="PANTHER" id="PTHR33273">
    <property type="entry name" value="DOMAIN-CONTAINING PROTEIN, PUTATIVE-RELATED"/>
    <property type="match status" value="1"/>
</dbReference>